<organism evidence="2 3">
    <name type="scientific">Streptomyces mesophilus</name>
    <dbReference type="NCBI Taxonomy" id="1775132"/>
    <lineage>
        <taxon>Bacteria</taxon>
        <taxon>Bacillati</taxon>
        <taxon>Actinomycetota</taxon>
        <taxon>Actinomycetes</taxon>
        <taxon>Kitasatosporales</taxon>
        <taxon>Streptomycetaceae</taxon>
        <taxon>Streptomyces</taxon>
    </lineage>
</organism>
<dbReference type="Gene3D" id="3.30.530.20">
    <property type="match status" value="1"/>
</dbReference>
<dbReference type="RefSeq" id="WP_165330510.1">
    <property type="nucleotide sequence ID" value="NZ_JAAKZW010000008.1"/>
</dbReference>
<comment type="caution">
    <text evidence="2">The sequence shown here is derived from an EMBL/GenBank/DDBJ whole genome shotgun (WGS) entry which is preliminary data.</text>
</comment>
<dbReference type="SUPFAM" id="SSF55961">
    <property type="entry name" value="Bet v1-like"/>
    <property type="match status" value="1"/>
</dbReference>
<dbReference type="InterPro" id="IPR023393">
    <property type="entry name" value="START-like_dom_sf"/>
</dbReference>
<feature type="domain" description="Coenzyme Q-binding protein COQ10 START" evidence="1">
    <location>
        <begin position="14"/>
        <end position="111"/>
    </location>
</feature>
<dbReference type="Proteomes" id="UP000481109">
    <property type="component" value="Unassembled WGS sequence"/>
</dbReference>
<dbReference type="InterPro" id="IPR005031">
    <property type="entry name" value="COQ10_START"/>
</dbReference>
<evidence type="ECO:0000313" key="2">
    <source>
        <dbReference type="EMBL" id="NGO74986.1"/>
    </source>
</evidence>
<dbReference type="EMBL" id="JAAKZW010000008">
    <property type="protein sequence ID" value="NGO74986.1"/>
    <property type="molecule type" value="Genomic_DNA"/>
</dbReference>
<dbReference type="AlphaFoldDB" id="A0A6G4XBQ5"/>
<dbReference type="Pfam" id="PF03364">
    <property type="entry name" value="Polyketide_cyc"/>
    <property type="match status" value="1"/>
</dbReference>
<evidence type="ECO:0000313" key="3">
    <source>
        <dbReference type="Proteomes" id="UP000481109"/>
    </source>
</evidence>
<proteinExistence type="predicted"/>
<gene>
    <name evidence="2" type="ORF">G6045_04715</name>
</gene>
<evidence type="ECO:0000259" key="1">
    <source>
        <dbReference type="Pfam" id="PF03364"/>
    </source>
</evidence>
<keyword evidence="3" id="KW-1185">Reference proteome</keyword>
<protein>
    <submittedName>
        <fullName evidence="2">Polyketide cyclase</fullName>
    </submittedName>
</protein>
<reference evidence="2 3" key="1">
    <citation type="submission" date="2020-02" db="EMBL/GenBank/DDBJ databases">
        <title>Whole-genome analyses of novel actinobacteria.</title>
        <authorList>
            <person name="Sahin N."/>
            <person name="Tokatli A."/>
        </authorList>
    </citation>
    <scope>NUCLEOTIDE SEQUENCE [LARGE SCALE GENOMIC DNA]</scope>
    <source>
        <strain evidence="2 3">YC504</strain>
    </source>
</reference>
<accession>A0A6G4XBQ5</accession>
<sequence>MDWTHYRFRSVWDVPAAPDAVFRVLEEVEAYPSWWREIRETIRHDEDTGVVRIRSFLPYELLVTVRSARRDPEAGVLEVAASGDLQGWARWTVSSYNGGSRAVYEQEVRVQRGLMRRFAVPGRPVFLLNHALMMRNGRRGLVGYLAPR</sequence>
<name>A0A6G4XBQ5_9ACTN</name>